<dbReference type="AlphaFoldDB" id="L2G5F5"/>
<gene>
    <name evidence="3" type="ORF">CGGC5_6485</name>
</gene>
<dbReference type="STRING" id="1213859.L2G5F5"/>
<reference evidence="3" key="1">
    <citation type="submission" date="2012-08" db="EMBL/GenBank/DDBJ databases">
        <title>Genome analysis of Colletotrichum orbiculare and Colletotrichum fructicola.</title>
        <authorList>
            <person name="Gan P.H.P."/>
            <person name="Ikeda K."/>
            <person name="Irieda H."/>
            <person name="Narusaka M."/>
            <person name="O'Connell R.J."/>
            <person name="Narusaka Y."/>
            <person name="Takano Y."/>
            <person name="Kubo Y."/>
            <person name="Shirasu K."/>
        </authorList>
    </citation>
    <scope>NUCLEOTIDE SEQUENCE</scope>
    <source>
        <strain evidence="3">Nara gc5</strain>
    </source>
</reference>
<evidence type="ECO:0000256" key="1">
    <source>
        <dbReference type="SAM" id="MobiDB-lite"/>
    </source>
</evidence>
<dbReference type="GO" id="GO:0016020">
    <property type="term" value="C:membrane"/>
    <property type="evidence" value="ECO:0007669"/>
    <property type="project" value="InterPro"/>
</dbReference>
<evidence type="ECO:0000256" key="2">
    <source>
        <dbReference type="SAM" id="Phobius"/>
    </source>
</evidence>
<dbReference type="EMBL" id="KB020651">
    <property type="protein sequence ID" value="ELA33605.1"/>
    <property type="molecule type" value="Genomic_DNA"/>
</dbReference>
<feature type="transmembrane region" description="Helical" evidence="2">
    <location>
        <begin position="872"/>
        <end position="891"/>
    </location>
</feature>
<dbReference type="HOGENOM" id="CLU_004977_0_0_1"/>
<feature type="region of interest" description="Disordered" evidence="1">
    <location>
        <begin position="650"/>
        <end position="676"/>
    </location>
</feature>
<dbReference type="Gene3D" id="1.20.58.340">
    <property type="entry name" value="Magnesium transport protein CorA, transmembrane region"/>
    <property type="match status" value="1"/>
</dbReference>
<organism evidence="3">
    <name type="scientific">Colletotrichum fructicola (strain Nara gc5)</name>
    <name type="common">Anthracnose fungus</name>
    <name type="synonym">Colletotrichum gloeosporioides (strain Nara gc5)</name>
    <dbReference type="NCBI Taxonomy" id="1213859"/>
    <lineage>
        <taxon>Eukaryota</taxon>
        <taxon>Fungi</taxon>
        <taxon>Dikarya</taxon>
        <taxon>Ascomycota</taxon>
        <taxon>Pezizomycotina</taxon>
        <taxon>Sordariomycetes</taxon>
        <taxon>Hypocreomycetidae</taxon>
        <taxon>Glomerellales</taxon>
        <taxon>Glomerellaceae</taxon>
        <taxon>Colletotrichum</taxon>
        <taxon>Colletotrichum gloeosporioides species complex</taxon>
    </lineage>
</organism>
<keyword evidence="2" id="KW-1133">Transmembrane helix</keyword>
<evidence type="ECO:0000313" key="3">
    <source>
        <dbReference type="EMBL" id="ELA33605.1"/>
    </source>
</evidence>
<dbReference type="Pfam" id="PF01544">
    <property type="entry name" value="CorA"/>
    <property type="match status" value="1"/>
</dbReference>
<dbReference type="GO" id="GO:0046873">
    <property type="term" value="F:metal ion transmembrane transporter activity"/>
    <property type="evidence" value="ECO:0007669"/>
    <property type="project" value="InterPro"/>
</dbReference>
<keyword evidence="2" id="KW-0472">Membrane</keyword>
<proteinExistence type="predicted"/>
<feature type="compositionally biased region" description="Acidic residues" evidence="1">
    <location>
        <begin position="666"/>
        <end position="676"/>
    </location>
</feature>
<feature type="transmembrane region" description="Helical" evidence="2">
    <location>
        <begin position="903"/>
        <end position="924"/>
    </location>
</feature>
<dbReference type="InterPro" id="IPR002523">
    <property type="entry name" value="MgTranspt_CorA/ZnTranspt_ZntB"/>
</dbReference>
<sequence>MSRRLQKVELANIVCRGHMKWLFERASASGEPFCPHYWVDGTKIKGWKRNEYLPGKSLVDTPFQLIKAGNFSKSLNEEILHRSSLENIAKKWTETLKKLDKRGSYTFPRFDTAPTRTFYLTDHVLIWQAIKSSESLGLNLPMTKDYSSECVQKNILKRFTTENPLSKKRMLAVRRTPTYTRFLLRSKDSALFRAMEQGLFANPGKKNSSKDPQNVDVWKDQIDTWKNVIDCQMYHENNDDTTWDDPLRFALAIIVNQYLKKSMNLRPRQEMFEQAISALLGGCSANGIFPGKMDTHHEPTMYDSELARDQYWGKTFEIPYILWNYCSDLNDELETGDESTTSSLKEANKTFNDHRSQMQITSQAHTTIKEPSDQDMRVKKVAYAVKHPMKRSFPFNDMVDEKNIVDLQDEWLYHLPPFFVPKSQCEDESEQVDKDRASISGNHNTEDSGVEQKASMEKASNDERQAWFKIDYRMSKSLKDSNFVDSASMEAISTEADIHRIIARGRTLENAKKRWWMFQSPHPSENRLCLLTISKGEKREKYALEAFFNRHQSSENFFLDQTMAELNMWHTELHLSFHTCYSSQEEDGREIEGWSDQNDIIFPSLIEGEKPFRLKKITMSFRFEGDFFDRYWTCRQLNADPEGRLAKDLNAGAAEDEGNESRSDDGSDADDDDDGYNEVKIHEWDRVLVNMKQRKVMEIALSNTALMSMNSRAEEILKKVNETLENGKDTLRKSFEASQRGSKSTGNDKIELLDYKGFLIASKRFQEFQTCLRRFEGHITESLATVDLWLNRQKMREAERPRWSANDESRYRSFILKGKSLNDQSAQSLKIYHNKVSHTIETTTKDLELMRSYLDIMRNDLDLRRSEDIKRFTYVTVVFLPLGFATGIFSTSGSPAGPTLVNMILTAISTLAITLLGLAGYKFIDSPRSRKELSETWIARQILA</sequence>
<keyword evidence="2" id="KW-0812">Transmembrane</keyword>
<name>L2G5F5_COLFN</name>
<accession>L2G5F5</accession>
<feature type="region of interest" description="Disordered" evidence="1">
    <location>
        <begin position="424"/>
        <end position="460"/>
    </location>
</feature>
<evidence type="ECO:0008006" key="4">
    <source>
        <dbReference type="Google" id="ProtNLM"/>
    </source>
</evidence>
<protein>
    <recommendedName>
        <fullName evidence="4">Mg2+ transporter zinc transport protein</fullName>
    </recommendedName>
</protein>